<feature type="compositionally biased region" description="Basic and acidic residues" evidence="6">
    <location>
        <begin position="225"/>
        <end position="244"/>
    </location>
</feature>
<keyword evidence="2 4" id="KW-0371">Homeobox</keyword>
<evidence type="ECO:0000313" key="9">
    <source>
        <dbReference type="Proteomes" id="UP000276133"/>
    </source>
</evidence>
<dbReference type="GO" id="GO:0005634">
    <property type="term" value="C:nucleus"/>
    <property type="evidence" value="ECO:0007669"/>
    <property type="project" value="UniProtKB-SubCell"/>
</dbReference>
<feature type="compositionally biased region" description="Polar residues" evidence="6">
    <location>
        <begin position="246"/>
        <end position="260"/>
    </location>
</feature>
<dbReference type="GO" id="GO:0003677">
    <property type="term" value="F:DNA binding"/>
    <property type="evidence" value="ECO:0007669"/>
    <property type="project" value="UniProtKB-UniRule"/>
</dbReference>
<dbReference type="Pfam" id="PF00046">
    <property type="entry name" value="Homeodomain"/>
    <property type="match status" value="1"/>
</dbReference>
<dbReference type="EMBL" id="REGN01005561">
    <property type="protein sequence ID" value="RNA12918.1"/>
    <property type="molecule type" value="Genomic_DNA"/>
</dbReference>
<accession>A0A3M7QPP0</accession>
<organism evidence="8 9">
    <name type="scientific">Brachionus plicatilis</name>
    <name type="common">Marine rotifer</name>
    <name type="synonym">Brachionus muelleri</name>
    <dbReference type="NCBI Taxonomy" id="10195"/>
    <lineage>
        <taxon>Eukaryota</taxon>
        <taxon>Metazoa</taxon>
        <taxon>Spiralia</taxon>
        <taxon>Gnathifera</taxon>
        <taxon>Rotifera</taxon>
        <taxon>Eurotatoria</taxon>
        <taxon>Monogononta</taxon>
        <taxon>Pseudotrocha</taxon>
        <taxon>Ploima</taxon>
        <taxon>Brachionidae</taxon>
        <taxon>Brachionus</taxon>
    </lineage>
</organism>
<dbReference type="SUPFAM" id="SSF46689">
    <property type="entry name" value="Homeodomain-like"/>
    <property type="match status" value="1"/>
</dbReference>
<evidence type="ECO:0000256" key="5">
    <source>
        <dbReference type="RuleBase" id="RU000682"/>
    </source>
</evidence>
<evidence type="ECO:0000313" key="8">
    <source>
        <dbReference type="EMBL" id="RNA12918.1"/>
    </source>
</evidence>
<keyword evidence="3 4" id="KW-0539">Nucleus</keyword>
<feature type="domain" description="Homeobox" evidence="7">
    <location>
        <begin position="163"/>
        <end position="223"/>
    </location>
</feature>
<dbReference type="Gene3D" id="1.10.10.60">
    <property type="entry name" value="Homeodomain-like"/>
    <property type="match status" value="1"/>
</dbReference>
<keyword evidence="1 4" id="KW-0238">DNA-binding</keyword>
<proteinExistence type="predicted"/>
<comment type="subcellular location">
    <subcellularLocation>
        <location evidence="4 5">Nucleus</location>
    </subcellularLocation>
</comment>
<feature type="compositionally biased region" description="Acidic residues" evidence="6">
    <location>
        <begin position="281"/>
        <end position="292"/>
    </location>
</feature>
<dbReference type="InterPro" id="IPR017970">
    <property type="entry name" value="Homeobox_CS"/>
</dbReference>
<evidence type="ECO:0000259" key="7">
    <source>
        <dbReference type="PROSITE" id="PS50071"/>
    </source>
</evidence>
<dbReference type="InterPro" id="IPR009057">
    <property type="entry name" value="Homeodomain-like_sf"/>
</dbReference>
<keyword evidence="9" id="KW-1185">Reference proteome</keyword>
<dbReference type="CDD" id="cd00086">
    <property type="entry name" value="homeodomain"/>
    <property type="match status" value="1"/>
</dbReference>
<dbReference type="PROSITE" id="PS50071">
    <property type="entry name" value="HOMEOBOX_2"/>
    <property type="match status" value="1"/>
</dbReference>
<feature type="non-terminal residue" evidence="8">
    <location>
        <position position="315"/>
    </location>
</feature>
<protein>
    <submittedName>
        <fullName evidence="8">Homeobox DBX1</fullName>
    </submittedName>
</protein>
<feature type="DNA-binding region" description="Homeobox" evidence="4">
    <location>
        <begin position="165"/>
        <end position="224"/>
    </location>
</feature>
<name>A0A3M7QPP0_BRAPC</name>
<evidence type="ECO:0000256" key="2">
    <source>
        <dbReference type="ARBA" id="ARBA00023155"/>
    </source>
</evidence>
<dbReference type="PANTHER" id="PTHR24331:SF0">
    <property type="entry name" value="DBX"/>
    <property type="match status" value="1"/>
</dbReference>
<comment type="caution">
    <text evidence="8">The sequence shown here is derived from an EMBL/GenBank/DDBJ whole genome shotgun (WGS) entry which is preliminary data.</text>
</comment>
<dbReference type="InterPro" id="IPR051662">
    <property type="entry name" value="H2.0_Homeobox_NeuralPatt"/>
</dbReference>
<reference evidence="8 9" key="1">
    <citation type="journal article" date="2018" name="Sci. Rep.">
        <title>Genomic signatures of local adaptation to the degree of environmental predictability in rotifers.</title>
        <authorList>
            <person name="Franch-Gras L."/>
            <person name="Hahn C."/>
            <person name="Garcia-Roger E.M."/>
            <person name="Carmona M.J."/>
            <person name="Serra M."/>
            <person name="Gomez A."/>
        </authorList>
    </citation>
    <scope>NUCLEOTIDE SEQUENCE [LARGE SCALE GENOMIC DNA]</scope>
    <source>
        <strain evidence="8">HYR1</strain>
    </source>
</reference>
<dbReference type="OrthoDB" id="6159439at2759"/>
<dbReference type="SMART" id="SM00389">
    <property type="entry name" value="HOX"/>
    <property type="match status" value="1"/>
</dbReference>
<dbReference type="AlphaFoldDB" id="A0A3M7QPP0"/>
<feature type="region of interest" description="Disordered" evidence="6">
    <location>
        <begin position="225"/>
        <end position="260"/>
    </location>
</feature>
<dbReference type="Proteomes" id="UP000276133">
    <property type="component" value="Unassembled WGS sequence"/>
</dbReference>
<dbReference type="InterPro" id="IPR001356">
    <property type="entry name" value="HD"/>
</dbReference>
<dbReference type="STRING" id="10195.A0A3M7QPP0"/>
<dbReference type="PANTHER" id="PTHR24331">
    <property type="entry name" value="DBX"/>
    <property type="match status" value="1"/>
</dbReference>
<sequence>MLFNPFEKQADTAGVRPLPSQYYTALQSAALFHLQLQQQNQDYASQMRQAEPAYLSELLHSRLQTAAPEPDPDRSQKRPLLKFSMDAILGHSPAKRACVRDEDKSARLQHLFSRPVQAALDPAFKQPKLDQLSYPINGQQSSGNLVNGYMGAMLWPGFRPKQRRGVLRRAVFSDSQRKGLEAAFLKQKYISKPDRKKLAARLNLKDSQVKIWFQNRRMKWRNSKEREMMKAKSLEKEKVAERKSGQPISPSTSQNSGSTCLNSVSSLLKAEHDFACSGNESEFDEDESEIDVTNEQSFSLDDDDDDDDDDFDKQN</sequence>
<evidence type="ECO:0000256" key="3">
    <source>
        <dbReference type="ARBA" id="ARBA00023242"/>
    </source>
</evidence>
<evidence type="ECO:0000256" key="4">
    <source>
        <dbReference type="PROSITE-ProRule" id="PRU00108"/>
    </source>
</evidence>
<dbReference type="FunFam" id="1.10.10.60:FF:000769">
    <property type="match status" value="1"/>
</dbReference>
<feature type="region of interest" description="Disordered" evidence="6">
    <location>
        <begin position="277"/>
        <end position="315"/>
    </location>
</feature>
<dbReference type="PRINTS" id="PR00024">
    <property type="entry name" value="HOMEOBOX"/>
</dbReference>
<gene>
    <name evidence="8" type="ORF">BpHYR1_042611</name>
</gene>
<evidence type="ECO:0000256" key="6">
    <source>
        <dbReference type="SAM" id="MobiDB-lite"/>
    </source>
</evidence>
<evidence type="ECO:0000256" key="1">
    <source>
        <dbReference type="ARBA" id="ARBA00023125"/>
    </source>
</evidence>
<dbReference type="InterPro" id="IPR020479">
    <property type="entry name" value="HD_metazoa"/>
</dbReference>
<feature type="compositionally biased region" description="Acidic residues" evidence="6">
    <location>
        <begin position="300"/>
        <end position="315"/>
    </location>
</feature>
<dbReference type="GO" id="GO:0000981">
    <property type="term" value="F:DNA-binding transcription factor activity, RNA polymerase II-specific"/>
    <property type="evidence" value="ECO:0007669"/>
    <property type="project" value="InterPro"/>
</dbReference>
<dbReference type="PROSITE" id="PS00027">
    <property type="entry name" value="HOMEOBOX_1"/>
    <property type="match status" value="1"/>
</dbReference>